<reference evidence="1 2" key="1">
    <citation type="journal article" date="2018" name="Nat. Ecol. Evol.">
        <title>Pezizomycetes genomes reveal the molecular basis of ectomycorrhizal truffle lifestyle.</title>
        <authorList>
            <person name="Murat C."/>
            <person name="Payen T."/>
            <person name="Noel B."/>
            <person name="Kuo A."/>
            <person name="Morin E."/>
            <person name="Chen J."/>
            <person name="Kohler A."/>
            <person name="Krizsan K."/>
            <person name="Balestrini R."/>
            <person name="Da Silva C."/>
            <person name="Montanini B."/>
            <person name="Hainaut M."/>
            <person name="Levati E."/>
            <person name="Barry K.W."/>
            <person name="Belfiori B."/>
            <person name="Cichocki N."/>
            <person name="Clum A."/>
            <person name="Dockter R.B."/>
            <person name="Fauchery L."/>
            <person name="Guy J."/>
            <person name="Iotti M."/>
            <person name="Le Tacon F."/>
            <person name="Lindquist E.A."/>
            <person name="Lipzen A."/>
            <person name="Malagnac F."/>
            <person name="Mello A."/>
            <person name="Molinier V."/>
            <person name="Miyauchi S."/>
            <person name="Poulain J."/>
            <person name="Riccioni C."/>
            <person name="Rubini A."/>
            <person name="Sitrit Y."/>
            <person name="Splivallo R."/>
            <person name="Traeger S."/>
            <person name="Wang M."/>
            <person name="Zifcakova L."/>
            <person name="Wipf D."/>
            <person name="Zambonelli A."/>
            <person name="Paolocci F."/>
            <person name="Nowrousian M."/>
            <person name="Ottonello S."/>
            <person name="Baldrian P."/>
            <person name="Spatafora J.W."/>
            <person name="Henrissat B."/>
            <person name="Nagy L.G."/>
            <person name="Aury J.M."/>
            <person name="Wincker P."/>
            <person name="Grigoriev I.V."/>
            <person name="Bonfante P."/>
            <person name="Martin F.M."/>
        </authorList>
    </citation>
    <scope>NUCLEOTIDE SEQUENCE [LARGE SCALE GENOMIC DNA]</scope>
    <source>
        <strain evidence="1 2">ATCC MYA-4762</strain>
    </source>
</reference>
<name>A0A3N4LRZ5_9PEZI</name>
<keyword evidence="2" id="KW-1185">Reference proteome</keyword>
<dbReference type="EMBL" id="ML121543">
    <property type="protein sequence ID" value="RPB24012.1"/>
    <property type="molecule type" value="Genomic_DNA"/>
</dbReference>
<organism evidence="1 2">
    <name type="scientific">Terfezia boudieri ATCC MYA-4762</name>
    <dbReference type="NCBI Taxonomy" id="1051890"/>
    <lineage>
        <taxon>Eukaryota</taxon>
        <taxon>Fungi</taxon>
        <taxon>Dikarya</taxon>
        <taxon>Ascomycota</taxon>
        <taxon>Pezizomycotina</taxon>
        <taxon>Pezizomycetes</taxon>
        <taxon>Pezizales</taxon>
        <taxon>Pezizaceae</taxon>
        <taxon>Terfezia</taxon>
    </lineage>
</organism>
<accession>A0A3N4LRZ5</accession>
<evidence type="ECO:0000313" key="2">
    <source>
        <dbReference type="Proteomes" id="UP000267821"/>
    </source>
</evidence>
<dbReference type="AlphaFoldDB" id="A0A3N4LRZ5"/>
<evidence type="ECO:0000313" key="1">
    <source>
        <dbReference type="EMBL" id="RPB24012.1"/>
    </source>
</evidence>
<dbReference type="Proteomes" id="UP000267821">
    <property type="component" value="Unassembled WGS sequence"/>
</dbReference>
<dbReference type="InParanoid" id="A0A3N4LRZ5"/>
<gene>
    <name evidence="1" type="ORF">L211DRAFT_837887</name>
</gene>
<protein>
    <submittedName>
        <fullName evidence="1">Uncharacterized protein</fullName>
    </submittedName>
</protein>
<proteinExistence type="predicted"/>
<sequence length="84" mass="9107">MTLPSYHPPLQEYPRGPPYQYVLYPELGFPICTCSETTNNAQILLALPTASIIANFAFASSPAITQDSIGLPRYGSTELITGCL</sequence>